<dbReference type="GO" id="GO:0016020">
    <property type="term" value="C:membrane"/>
    <property type="evidence" value="ECO:0007669"/>
    <property type="project" value="UniProtKB-SubCell"/>
</dbReference>
<dbReference type="KEGG" id="hakz:J0X25_12250"/>
<protein>
    <submittedName>
        <fullName evidence="7">Rhomboid family intramembrane serine protease</fullName>
    </submittedName>
</protein>
<proteinExistence type="predicted"/>
<feature type="transmembrane region" description="Helical" evidence="5">
    <location>
        <begin position="77"/>
        <end position="98"/>
    </location>
</feature>
<evidence type="ECO:0000313" key="8">
    <source>
        <dbReference type="Proteomes" id="UP000663203"/>
    </source>
</evidence>
<dbReference type="RefSeq" id="WP_207287793.1">
    <property type="nucleotide sequence ID" value="NZ_CP071462.1"/>
</dbReference>
<feature type="transmembrane region" description="Helical" evidence="5">
    <location>
        <begin position="141"/>
        <end position="163"/>
    </location>
</feature>
<feature type="transmembrane region" description="Helical" evidence="5">
    <location>
        <begin position="49"/>
        <end position="70"/>
    </location>
</feature>
<evidence type="ECO:0000256" key="1">
    <source>
        <dbReference type="ARBA" id="ARBA00004141"/>
    </source>
</evidence>
<dbReference type="InterPro" id="IPR022764">
    <property type="entry name" value="Peptidase_S54_rhomboid_dom"/>
</dbReference>
<dbReference type="InterPro" id="IPR035952">
    <property type="entry name" value="Rhomboid-like_sf"/>
</dbReference>
<sequence>MADQEEYRDAASKSLAQANEAETWREWVSIYRDFFKAIPGQVRDRDAPVTAILILITITVFILQSVLYLYITESFPIGILVILTQRSALTGLTAYLFVDFPWIAWPLAEFLHKGVGHFVANIALLALFGKIIESRFQTRYYILWFVGVAIIVKPIDALITLSTSPKPNVAVYGISDFVYSLGIYTVMTVYSSEHGDEIEYLGMLVGVAAIIQILVQATTAVHHMSIQPLNTAHLFGGLLGIVVFGIVRKHE</sequence>
<feature type="transmembrane region" description="Helical" evidence="5">
    <location>
        <begin position="198"/>
        <end position="217"/>
    </location>
</feature>
<keyword evidence="7" id="KW-0645">Protease</keyword>
<gene>
    <name evidence="7" type="ORF">J0X25_12250</name>
</gene>
<evidence type="ECO:0000256" key="3">
    <source>
        <dbReference type="ARBA" id="ARBA00022989"/>
    </source>
</evidence>
<dbReference type="GO" id="GO:0006508">
    <property type="term" value="P:proteolysis"/>
    <property type="evidence" value="ECO:0007669"/>
    <property type="project" value="UniProtKB-KW"/>
</dbReference>
<evidence type="ECO:0000256" key="4">
    <source>
        <dbReference type="ARBA" id="ARBA00023136"/>
    </source>
</evidence>
<dbReference type="AlphaFoldDB" id="A0A8A2VBT4"/>
<accession>A0A8A2VBT4</accession>
<dbReference type="GO" id="GO:0004252">
    <property type="term" value="F:serine-type endopeptidase activity"/>
    <property type="evidence" value="ECO:0007669"/>
    <property type="project" value="InterPro"/>
</dbReference>
<keyword evidence="3 5" id="KW-1133">Transmembrane helix</keyword>
<feature type="transmembrane region" description="Helical" evidence="5">
    <location>
        <begin position="229"/>
        <end position="247"/>
    </location>
</feature>
<dbReference type="Pfam" id="PF01694">
    <property type="entry name" value="Rhomboid"/>
    <property type="match status" value="1"/>
</dbReference>
<feature type="domain" description="Peptidase S54 rhomboid" evidence="6">
    <location>
        <begin position="108"/>
        <end position="247"/>
    </location>
</feature>
<dbReference type="Gene3D" id="1.20.1540.10">
    <property type="entry name" value="Rhomboid-like"/>
    <property type="match status" value="1"/>
</dbReference>
<feature type="transmembrane region" description="Helical" evidence="5">
    <location>
        <begin position="169"/>
        <end position="191"/>
    </location>
</feature>
<keyword evidence="8" id="KW-1185">Reference proteome</keyword>
<dbReference type="SUPFAM" id="SSF144091">
    <property type="entry name" value="Rhomboid-like"/>
    <property type="match status" value="1"/>
</dbReference>
<keyword evidence="2 5" id="KW-0812">Transmembrane</keyword>
<reference evidence="7 8" key="1">
    <citation type="submission" date="2021-03" db="EMBL/GenBank/DDBJ databases">
        <title>Haloterrigena longa sp. nov. and Haloterrigena limicola sp. nov., extremely halophilic archaea isolated from a salt lake.</title>
        <authorList>
            <person name="Henglin C."/>
        </authorList>
    </citation>
    <scope>NUCLEOTIDE SEQUENCE [LARGE SCALE GENOMIC DNA]</scope>
    <source>
        <strain evidence="7 8">KZCA68</strain>
    </source>
</reference>
<evidence type="ECO:0000259" key="6">
    <source>
        <dbReference type="Pfam" id="PF01694"/>
    </source>
</evidence>
<name>A0A8A2VBT4_9EURY</name>
<evidence type="ECO:0000256" key="5">
    <source>
        <dbReference type="SAM" id="Phobius"/>
    </source>
</evidence>
<dbReference type="Proteomes" id="UP000663203">
    <property type="component" value="Chromosome"/>
</dbReference>
<keyword evidence="7" id="KW-0378">Hydrolase</keyword>
<comment type="subcellular location">
    <subcellularLocation>
        <location evidence="1">Membrane</location>
        <topology evidence="1">Multi-pass membrane protein</topology>
    </subcellularLocation>
</comment>
<dbReference type="EMBL" id="CP071462">
    <property type="protein sequence ID" value="QSW98177.1"/>
    <property type="molecule type" value="Genomic_DNA"/>
</dbReference>
<keyword evidence="4 5" id="KW-0472">Membrane</keyword>
<evidence type="ECO:0000256" key="2">
    <source>
        <dbReference type="ARBA" id="ARBA00022692"/>
    </source>
</evidence>
<dbReference type="GeneID" id="63188089"/>
<evidence type="ECO:0000313" key="7">
    <source>
        <dbReference type="EMBL" id="QSW98177.1"/>
    </source>
</evidence>
<feature type="transmembrane region" description="Helical" evidence="5">
    <location>
        <begin position="110"/>
        <end position="129"/>
    </location>
</feature>
<organism evidence="7 8">
    <name type="scientific">Haloterrigena alkaliphila</name>
    <dbReference type="NCBI Taxonomy" id="2816475"/>
    <lineage>
        <taxon>Archaea</taxon>
        <taxon>Methanobacteriati</taxon>
        <taxon>Methanobacteriota</taxon>
        <taxon>Stenosarchaea group</taxon>
        <taxon>Halobacteria</taxon>
        <taxon>Halobacteriales</taxon>
        <taxon>Natrialbaceae</taxon>
        <taxon>Haloterrigena</taxon>
    </lineage>
</organism>